<protein>
    <submittedName>
        <fullName evidence="2">Flippase-like domain-containing protein</fullName>
    </submittedName>
</protein>
<dbReference type="Proteomes" id="UP000614216">
    <property type="component" value="Unassembled WGS sequence"/>
</dbReference>
<keyword evidence="1" id="KW-0472">Membrane</keyword>
<name>A0A937G1H0_9BACT</name>
<keyword evidence="3" id="KW-1185">Reference proteome</keyword>
<reference evidence="2" key="1">
    <citation type="submission" date="2021-01" db="EMBL/GenBank/DDBJ databases">
        <title>Fulvivirga kasyanovii gen. nov., sp nov., a novel member of the phylum Bacteroidetes isolated from seawater in a mussel farm.</title>
        <authorList>
            <person name="Zhao L.-H."/>
            <person name="Wang Z.-J."/>
        </authorList>
    </citation>
    <scope>NUCLEOTIDE SEQUENCE</scope>
    <source>
        <strain evidence="2">29W222</strain>
    </source>
</reference>
<dbReference type="EMBL" id="JAEUGD010000061">
    <property type="protein sequence ID" value="MBL6448328.1"/>
    <property type="molecule type" value="Genomic_DNA"/>
</dbReference>
<sequence>MPDLIKTSFYKRALWPILKAVILILLISFIYLKLQGSRDSAETTRRYIQTILHNNVEWLVVVMGLMFVNWGIEAVKWMVLVKPLAKMSFLSAIKGVLTGLSLSFMTPHGLGDYFGRVMQAGNPNRGRYIGAIMLGRFCQMVPTALFGTLGLYYISATAMWVYVFLALVAGGTILLIYHNGYRLIEGVMPEKFKNKLIYYFGIINMYSFVEVVKVLLLSIFRYFVFALQFGVILALFLPGIGLDLNIAGVTWIFLSKSILPTFNFLSDLGVREFSAIYFYEKYQVDLMAVVSASLTLWLINILVPTIIGAPLTLKMRLKAK</sequence>
<feature type="transmembrane region" description="Helical" evidence="1">
    <location>
        <begin position="55"/>
        <end position="72"/>
    </location>
</feature>
<feature type="transmembrane region" description="Helical" evidence="1">
    <location>
        <begin position="13"/>
        <end position="34"/>
    </location>
</feature>
<feature type="transmembrane region" description="Helical" evidence="1">
    <location>
        <begin position="84"/>
        <end position="107"/>
    </location>
</feature>
<dbReference type="RefSeq" id="WP_202857868.1">
    <property type="nucleotide sequence ID" value="NZ_JAEUGD010000061.1"/>
</dbReference>
<feature type="transmembrane region" description="Helical" evidence="1">
    <location>
        <begin position="197"/>
        <end position="216"/>
    </location>
</feature>
<feature type="transmembrane region" description="Helical" evidence="1">
    <location>
        <begin position="159"/>
        <end position="177"/>
    </location>
</feature>
<evidence type="ECO:0000313" key="2">
    <source>
        <dbReference type="EMBL" id="MBL6448328.1"/>
    </source>
</evidence>
<comment type="caution">
    <text evidence="2">The sequence shown here is derived from an EMBL/GenBank/DDBJ whole genome shotgun (WGS) entry which is preliminary data.</text>
</comment>
<feature type="transmembrane region" description="Helical" evidence="1">
    <location>
        <begin position="286"/>
        <end position="313"/>
    </location>
</feature>
<evidence type="ECO:0000256" key="1">
    <source>
        <dbReference type="SAM" id="Phobius"/>
    </source>
</evidence>
<accession>A0A937G1H0</accession>
<evidence type="ECO:0000313" key="3">
    <source>
        <dbReference type="Proteomes" id="UP000614216"/>
    </source>
</evidence>
<keyword evidence="1" id="KW-1133">Transmembrane helix</keyword>
<keyword evidence="1" id="KW-0812">Transmembrane</keyword>
<organism evidence="2 3">
    <name type="scientific">Fulvivirga marina</name>
    <dbReference type="NCBI Taxonomy" id="2494733"/>
    <lineage>
        <taxon>Bacteria</taxon>
        <taxon>Pseudomonadati</taxon>
        <taxon>Bacteroidota</taxon>
        <taxon>Cytophagia</taxon>
        <taxon>Cytophagales</taxon>
        <taxon>Fulvivirgaceae</taxon>
        <taxon>Fulvivirga</taxon>
    </lineage>
</organism>
<gene>
    <name evidence="2" type="ORF">JMN32_18590</name>
</gene>
<dbReference type="AlphaFoldDB" id="A0A937G1H0"/>
<proteinExistence type="predicted"/>
<feature type="transmembrane region" description="Helical" evidence="1">
    <location>
        <begin position="128"/>
        <end position="153"/>
    </location>
</feature>